<keyword evidence="2" id="KW-1185">Reference proteome</keyword>
<proteinExistence type="predicted"/>
<name>A0ABV9L468_9BACT</name>
<reference evidence="2" key="1">
    <citation type="journal article" date="2019" name="Int. J. Syst. Evol. Microbiol.">
        <title>The Global Catalogue of Microorganisms (GCM) 10K type strain sequencing project: providing services to taxonomists for standard genome sequencing and annotation.</title>
        <authorList>
            <consortium name="The Broad Institute Genomics Platform"/>
            <consortium name="The Broad Institute Genome Sequencing Center for Infectious Disease"/>
            <person name="Wu L."/>
            <person name="Ma J."/>
        </authorList>
    </citation>
    <scope>NUCLEOTIDE SEQUENCE [LARGE SCALE GENOMIC DNA]</scope>
    <source>
        <strain evidence="2">CCUG 66188</strain>
    </source>
</reference>
<evidence type="ECO:0008006" key="3">
    <source>
        <dbReference type="Google" id="ProtNLM"/>
    </source>
</evidence>
<dbReference type="EMBL" id="JBHSGN010000175">
    <property type="protein sequence ID" value="MFC4677119.1"/>
    <property type="molecule type" value="Genomic_DNA"/>
</dbReference>
<evidence type="ECO:0000313" key="2">
    <source>
        <dbReference type="Proteomes" id="UP001596023"/>
    </source>
</evidence>
<dbReference type="RefSeq" id="WP_380001996.1">
    <property type="nucleotide sequence ID" value="NZ_JBHSGN010000175.1"/>
</dbReference>
<accession>A0ABV9L468</accession>
<organism evidence="1 2">
    <name type="scientific">Dysgonomonas termitidis</name>
    <dbReference type="NCBI Taxonomy" id="1516126"/>
    <lineage>
        <taxon>Bacteria</taxon>
        <taxon>Pseudomonadati</taxon>
        <taxon>Bacteroidota</taxon>
        <taxon>Bacteroidia</taxon>
        <taxon>Bacteroidales</taxon>
        <taxon>Dysgonomonadaceae</taxon>
        <taxon>Dysgonomonas</taxon>
    </lineage>
</organism>
<protein>
    <recommendedName>
        <fullName evidence="3">FHA domain-containing protein</fullName>
    </recommendedName>
</protein>
<sequence>MLQKLKEKIEKIASGFIPKDDATGVNKPGELSRQQLVNQILEHFQLSFAEETTDESMLYPTSFNIVLHPDDYAKRQQGFAQTSKDSASKFHKFLKGKLAQYADHIPHATYWSFQFSSCGAGDNVEAGNGSFSVVEAGEAIIMSSLYSIDFSAANMASGTNIKTTRKPQGSLTTESYNMNKDALLGMDILNKDKFRINFDKEFGAAKEPVSITGSDMEANAYAVLKFKEGSVSKSYFMIDQQIEISGKKDTRGGTKFLKLDSDDMINSHVIIKFEKNVFQIAAFGNTKLNSRTLKLSQGADITWYDLAKSSSILINDHIIIDFKAK</sequence>
<comment type="caution">
    <text evidence="1">The sequence shown here is derived from an EMBL/GenBank/DDBJ whole genome shotgun (WGS) entry which is preliminary data.</text>
</comment>
<gene>
    <name evidence="1" type="ORF">ACFO6W_25895</name>
</gene>
<dbReference type="Proteomes" id="UP001596023">
    <property type="component" value="Unassembled WGS sequence"/>
</dbReference>
<evidence type="ECO:0000313" key="1">
    <source>
        <dbReference type="EMBL" id="MFC4677119.1"/>
    </source>
</evidence>